<comment type="subcellular location">
    <subcellularLocation>
        <location evidence="1">Chromosome</location>
        <location evidence="1">Centromere</location>
        <location evidence="1">Kinetochore</location>
    </subcellularLocation>
</comment>
<dbReference type="Pfam" id="PF00069">
    <property type="entry name" value="Pkinase"/>
    <property type="match status" value="1"/>
</dbReference>
<dbReference type="PROSITE" id="PS00108">
    <property type="entry name" value="PROTEIN_KINASE_ST"/>
    <property type="match status" value="1"/>
</dbReference>
<dbReference type="InterPro" id="IPR000719">
    <property type="entry name" value="Prot_kinase_dom"/>
</dbReference>
<keyword evidence="4" id="KW-0137">Centromere</keyword>
<keyword evidence="7" id="KW-1185">Reference proteome</keyword>
<evidence type="ECO:0000313" key="6">
    <source>
        <dbReference type="EMBL" id="KAK8773556.1"/>
    </source>
</evidence>
<dbReference type="InterPro" id="IPR008271">
    <property type="entry name" value="Ser/Thr_kinase_AS"/>
</dbReference>
<name>A0AAQ4EFR8_AMBAM</name>
<evidence type="ECO:0000313" key="7">
    <source>
        <dbReference type="Proteomes" id="UP001321473"/>
    </source>
</evidence>
<dbReference type="GO" id="GO:0005524">
    <property type="term" value="F:ATP binding"/>
    <property type="evidence" value="ECO:0007669"/>
    <property type="project" value="InterPro"/>
</dbReference>
<organism evidence="6 7">
    <name type="scientific">Amblyomma americanum</name>
    <name type="common">Lone star tick</name>
    <dbReference type="NCBI Taxonomy" id="6943"/>
    <lineage>
        <taxon>Eukaryota</taxon>
        <taxon>Metazoa</taxon>
        <taxon>Ecdysozoa</taxon>
        <taxon>Arthropoda</taxon>
        <taxon>Chelicerata</taxon>
        <taxon>Arachnida</taxon>
        <taxon>Acari</taxon>
        <taxon>Parasitiformes</taxon>
        <taxon>Ixodida</taxon>
        <taxon>Ixodoidea</taxon>
        <taxon>Ixodidae</taxon>
        <taxon>Amblyomminae</taxon>
        <taxon>Amblyomma</taxon>
    </lineage>
</organism>
<dbReference type="PANTHER" id="PTHR14030">
    <property type="entry name" value="MITOTIC CHECKPOINT SERINE/THREONINE-PROTEIN KINASE BUB1"/>
    <property type="match status" value="1"/>
</dbReference>
<dbReference type="Proteomes" id="UP001321473">
    <property type="component" value="Unassembled WGS sequence"/>
</dbReference>
<dbReference type="SMART" id="SM00220">
    <property type="entry name" value="S_TKc"/>
    <property type="match status" value="1"/>
</dbReference>
<dbReference type="GO" id="GO:0051754">
    <property type="term" value="P:meiotic sister chromatid cohesion, centromeric"/>
    <property type="evidence" value="ECO:0007669"/>
    <property type="project" value="TreeGrafter"/>
</dbReference>
<dbReference type="Gene3D" id="1.10.510.10">
    <property type="entry name" value="Transferase(Phosphotransferase) domain 1"/>
    <property type="match status" value="1"/>
</dbReference>
<dbReference type="GO" id="GO:0005634">
    <property type="term" value="C:nucleus"/>
    <property type="evidence" value="ECO:0007669"/>
    <property type="project" value="TreeGrafter"/>
</dbReference>
<evidence type="ECO:0000256" key="3">
    <source>
        <dbReference type="ARBA" id="ARBA00022838"/>
    </source>
</evidence>
<feature type="domain" description="Protein kinase" evidence="5">
    <location>
        <begin position="1"/>
        <end position="288"/>
    </location>
</feature>
<dbReference type="GO" id="GO:0004672">
    <property type="term" value="F:protein kinase activity"/>
    <property type="evidence" value="ECO:0007669"/>
    <property type="project" value="InterPro"/>
</dbReference>
<dbReference type="InterPro" id="IPR011009">
    <property type="entry name" value="Kinase-like_dom_sf"/>
</dbReference>
<proteinExistence type="predicted"/>
<dbReference type="PROSITE" id="PS50011">
    <property type="entry name" value="PROTEIN_KINASE_DOM"/>
    <property type="match status" value="1"/>
</dbReference>
<keyword evidence="3" id="KW-0995">Kinetochore</keyword>
<gene>
    <name evidence="6" type="ORF">V5799_011912</name>
</gene>
<evidence type="ECO:0000259" key="5">
    <source>
        <dbReference type="PROSITE" id="PS50011"/>
    </source>
</evidence>
<comment type="caution">
    <text evidence="6">The sequence shown here is derived from an EMBL/GenBank/DDBJ whole genome shotgun (WGS) entry which is preliminary data.</text>
</comment>
<dbReference type="PANTHER" id="PTHR14030:SF4">
    <property type="entry name" value="BUB1 KINASE, ISOFORM A-RELATED"/>
    <property type="match status" value="1"/>
</dbReference>
<evidence type="ECO:0000256" key="4">
    <source>
        <dbReference type="ARBA" id="ARBA00023328"/>
    </source>
</evidence>
<dbReference type="InterPro" id="IPR015661">
    <property type="entry name" value="Bub1/Mad3"/>
</dbReference>
<accession>A0AAQ4EFR8</accession>
<evidence type="ECO:0000256" key="1">
    <source>
        <dbReference type="ARBA" id="ARBA00004629"/>
    </source>
</evidence>
<dbReference type="GO" id="GO:0007094">
    <property type="term" value="P:mitotic spindle assembly checkpoint signaling"/>
    <property type="evidence" value="ECO:0007669"/>
    <property type="project" value="InterPro"/>
</dbReference>
<evidence type="ECO:0000256" key="2">
    <source>
        <dbReference type="ARBA" id="ARBA00022454"/>
    </source>
</evidence>
<dbReference type="SUPFAM" id="SSF56112">
    <property type="entry name" value="Protein kinase-like (PK-like)"/>
    <property type="match status" value="1"/>
</dbReference>
<dbReference type="GO" id="GO:0000776">
    <property type="term" value="C:kinetochore"/>
    <property type="evidence" value="ECO:0007669"/>
    <property type="project" value="UniProtKB-KW"/>
</dbReference>
<sequence length="288" mass="33055">MLVVMCVPSMQAPIHDKVVLKVNADCSNSWWETYICCELRRRLAEAYSGAPIKCAVDLRMGCFFPKSAILVFPYCAYGTLLDVVGRYQKQGKRGMPECLVLYFTLELFISVELVHSCGIIHADVKPDNVLVVDFPSEADFLERFTEHNTSCVQLIDFGRSIDMWQVPPGTAFTKVVETDGFACTEMRDSRPWTYQTDWFGVLGCLHVLLFGEYMELERLPNGIWSIRNKFKRYWQQDLWNRIFATLLNIPSCTEQPDVTPFAIEIQALLRDNSRAHNVVLEALRAKNF</sequence>
<dbReference type="GO" id="GO:0032991">
    <property type="term" value="C:protein-containing complex"/>
    <property type="evidence" value="ECO:0007669"/>
    <property type="project" value="UniProtKB-ARBA"/>
</dbReference>
<dbReference type="AlphaFoldDB" id="A0AAQ4EFR8"/>
<protein>
    <recommendedName>
        <fullName evidence="5">Protein kinase domain-containing protein</fullName>
    </recommendedName>
</protein>
<keyword evidence="2" id="KW-0158">Chromosome</keyword>
<dbReference type="EMBL" id="JARKHS020016687">
    <property type="protein sequence ID" value="KAK8773556.1"/>
    <property type="molecule type" value="Genomic_DNA"/>
</dbReference>
<reference evidence="6 7" key="1">
    <citation type="journal article" date="2023" name="Arcadia Sci">
        <title>De novo assembly of a long-read Amblyomma americanum tick genome.</title>
        <authorList>
            <person name="Chou S."/>
            <person name="Poskanzer K.E."/>
            <person name="Rollins M."/>
            <person name="Thuy-Boun P.S."/>
        </authorList>
    </citation>
    <scope>NUCLEOTIDE SEQUENCE [LARGE SCALE GENOMIC DNA]</scope>
    <source>
        <strain evidence="6">F_SG_1</strain>
        <tissue evidence="6">Salivary glands</tissue>
    </source>
</reference>